<dbReference type="Gene3D" id="3.30.2400.10">
    <property type="entry name" value="Major capsid protein gp5"/>
    <property type="match status" value="1"/>
</dbReference>
<proteinExistence type="predicted"/>
<protein>
    <submittedName>
        <fullName evidence="3">Phage major capsid protein, HK97 family</fullName>
    </submittedName>
</protein>
<dbReference type="NCBIfam" id="TIGR01554">
    <property type="entry name" value="major_cap_HK97"/>
    <property type="match status" value="1"/>
</dbReference>
<gene>
    <name evidence="3" type="ORF">SAMN06265173_13812</name>
</gene>
<reference evidence="3 4" key="1">
    <citation type="submission" date="2017-05" db="EMBL/GenBank/DDBJ databases">
        <authorList>
            <person name="Varghese N."/>
            <person name="Submissions S."/>
        </authorList>
    </citation>
    <scope>NUCLEOTIDE SEQUENCE [LARGE SCALE GENOMIC DNA]</scope>
    <source>
        <strain evidence="3 4">DSM 29506</strain>
    </source>
</reference>
<evidence type="ECO:0000313" key="4">
    <source>
        <dbReference type="Proteomes" id="UP000316030"/>
    </source>
</evidence>
<organism evidence="3 4">
    <name type="scientific">Thalassovita litoralis</name>
    <dbReference type="NCBI Taxonomy" id="1010611"/>
    <lineage>
        <taxon>Bacteria</taxon>
        <taxon>Pseudomonadati</taxon>
        <taxon>Pseudomonadota</taxon>
        <taxon>Alphaproteobacteria</taxon>
        <taxon>Rhodobacterales</taxon>
        <taxon>Roseobacteraceae</taxon>
        <taxon>Thalassovita</taxon>
    </lineage>
</organism>
<sequence>MSDLSEIKTMVGQIGDHAKQSSAALERRIAKIEAAANRPAFGGGDKAADPMLDAWLRKGDVTALEGKAMSISADGQDVVVRGDWSDRIFRLVRETSPVRQAANVMTTTSNTLDVLVDRGEPTSAWVAETGTRSATDTSFMSRHPISVFEHYAYPAVTTHLLEDSAFDVEGWLMQKIAARFARQENAAFFGGSGSGEPTGLLTYGTVADASFTWGADPSAYEIGAIYSGADGTLGSSPIEAIGDVVDSLKAEYLPGAIWMMPRAVRNFIRDLKDSQGRFYFQPSLSEGVPDRLMGYPVVLAEDMDAPAADTVGMFFGNFGEAYTVVDRLGMQVIRDPYTSPGNVKFYSAKRVGGALTNPEAVKALVLGSEPA</sequence>
<evidence type="ECO:0000313" key="3">
    <source>
        <dbReference type="EMBL" id="SMO97684.1"/>
    </source>
</evidence>
<dbReference type="InterPro" id="IPR024455">
    <property type="entry name" value="Phage_capsid"/>
</dbReference>
<dbReference type="Proteomes" id="UP000316030">
    <property type="component" value="Unassembled WGS sequence"/>
</dbReference>
<dbReference type="InterPro" id="IPR054612">
    <property type="entry name" value="Phage_capsid-like_C"/>
</dbReference>
<dbReference type="RefSeq" id="WP_142494758.1">
    <property type="nucleotide sequence ID" value="NZ_FXTO01000038.1"/>
</dbReference>
<evidence type="ECO:0000256" key="1">
    <source>
        <dbReference type="ARBA" id="ARBA00004328"/>
    </source>
</evidence>
<keyword evidence="4" id="KW-1185">Reference proteome</keyword>
<evidence type="ECO:0000259" key="2">
    <source>
        <dbReference type="Pfam" id="PF05065"/>
    </source>
</evidence>
<dbReference type="EMBL" id="FXTO01000038">
    <property type="protein sequence ID" value="SMO97684.1"/>
    <property type="molecule type" value="Genomic_DNA"/>
</dbReference>
<feature type="domain" description="Phage capsid-like C-terminal" evidence="2">
    <location>
        <begin position="78"/>
        <end position="365"/>
    </location>
</feature>
<name>A0A521FNH5_9RHOB</name>
<dbReference type="AlphaFoldDB" id="A0A521FNH5"/>
<dbReference type="OrthoDB" id="9786516at2"/>
<dbReference type="SUPFAM" id="SSF56563">
    <property type="entry name" value="Major capsid protein gp5"/>
    <property type="match status" value="1"/>
</dbReference>
<accession>A0A521FNH5</accession>
<dbReference type="Gene3D" id="3.30.2320.10">
    <property type="entry name" value="hypothetical protein PF0899 domain"/>
    <property type="match status" value="1"/>
</dbReference>
<dbReference type="Pfam" id="PF05065">
    <property type="entry name" value="Phage_capsid"/>
    <property type="match status" value="1"/>
</dbReference>
<comment type="subcellular location">
    <subcellularLocation>
        <location evidence="1">Virion</location>
    </subcellularLocation>
</comment>